<comment type="caution">
    <text evidence="2">The sequence shown here is derived from an EMBL/GenBank/DDBJ whole genome shotgun (WGS) entry which is preliminary data.</text>
</comment>
<accession>A0A1D1UKD3</accession>
<evidence type="ECO:0000313" key="2">
    <source>
        <dbReference type="EMBL" id="GAU88865.1"/>
    </source>
</evidence>
<name>A0A1D1UKD3_RAMVA</name>
<sequence length="99" mass="11244">MDKGTLRKLLKVLSTNDSTVFKDNVKTCETYIARAKSAHFSLVQICHKFRLSTNIHSFRTPARRTSQKGSEVNGARREDRFLPLKTSGSSRAVMSRNTR</sequence>
<evidence type="ECO:0000256" key="1">
    <source>
        <dbReference type="SAM" id="MobiDB-lite"/>
    </source>
</evidence>
<gene>
    <name evidence="2" type="primary">RvY_01484-1</name>
    <name evidence="2" type="synonym">RvY_01484.1</name>
    <name evidence="2" type="ORF">RvY_01484</name>
</gene>
<protein>
    <submittedName>
        <fullName evidence="2">Uncharacterized protein</fullName>
    </submittedName>
</protein>
<dbReference type="Proteomes" id="UP000186922">
    <property type="component" value="Unassembled WGS sequence"/>
</dbReference>
<keyword evidence="3" id="KW-1185">Reference proteome</keyword>
<organism evidence="2 3">
    <name type="scientific">Ramazzottius varieornatus</name>
    <name type="common">Water bear</name>
    <name type="synonym">Tardigrade</name>
    <dbReference type="NCBI Taxonomy" id="947166"/>
    <lineage>
        <taxon>Eukaryota</taxon>
        <taxon>Metazoa</taxon>
        <taxon>Ecdysozoa</taxon>
        <taxon>Tardigrada</taxon>
        <taxon>Eutardigrada</taxon>
        <taxon>Parachela</taxon>
        <taxon>Hypsibioidea</taxon>
        <taxon>Ramazzottiidae</taxon>
        <taxon>Ramazzottius</taxon>
    </lineage>
</organism>
<reference evidence="2 3" key="1">
    <citation type="journal article" date="2016" name="Nat. Commun.">
        <title>Extremotolerant tardigrade genome and improved radiotolerance of human cultured cells by tardigrade-unique protein.</title>
        <authorList>
            <person name="Hashimoto T."/>
            <person name="Horikawa D.D."/>
            <person name="Saito Y."/>
            <person name="Kuwahara H."/>
            <person name="Kozuka-Hata H."/>
            <person name="Shin-I T."/>
            <person name="Minakuchi Y."/>
            <person name="Ohishi K."/>
            <person name="Motoyama A."/>
            <person name="Aizu T."/>
            <person name="Enomoto A."/>
            <person name="Kondo K."/>
            <person name="Tanaka S."/>
            <person name="Hara Y."/>
            <person name="Koshikawa S."/>
            <person name="Sagara H."/>
            <person name="Miura T."/>
            <person name="Yokobori S."/>
            <person name="Miyagawa K."/>
            <person name="Suzuki Y."/>
            <person name="Kubo T."/>
            <person name="Oyama M."/>
            <person name="Kohara Y."/>
            <person name="Fujiyama A."/>
            <person name="Arakawa K."/>
            <person name="Katayama T."/>
            <person name="Toyoda A."/>
            <person name="Kunieda T."/>
        </authorList>
    </citation>
    <scope>NUCLEOTIDE SEQUENCE [LARGE SCALE GENOMIC DNA]</scope>
    <source>
        <strain evidence="2 3">YOKOZUNA-1</strain>
    </source>
</reference>
<feature type="region of interest" description="Disordered" evidence="1">
    <location>
        <begin position="60"/>
        <end position="99"/>
    </location>
</feature>
<dbReference type="AlphaFoldDB" id="A0A1D1UKD3"/>
<evidence type="ECO:0000313" key="3">
    <source>
        <dbReference type="Proteomes" id="UP000186922"/>
    </source>
</evidence>
<proteinExistence type="predicted"/>
<feature type="compositionally biased region" description="Polar residues" evidence="1">
    <location>
        <begin position="86"/>
        <end position="99"/>
    </location>
</feature>
<dbReference type="EMBL" id="BDGG01000001">
    <property type="protein sequence ID" value="GAU88865.1"/>
    <property type="molecule type" value="Genomic_DNA"/>
</dbReference>